<dbReference type="PANTHER" id="PTHR43798:SF29">
    <property type="entry name" value="AB HYDROLASE-1 DOMAIN-CONTAINING PROTEIN"/>
    <property type="match status" value="1"/>
</dbReference>
<dbReference type="Gene3D" id="3.40.50.1820">
    <property type="entry name" value="alpha/beta hydrolase"/>
    <property type="match status" value="1"/>
</dbReference>
<dbReference type="EMBL" id="SOGO01000016">
    <property type="protein sequence ID" value="TFD04831.1"/>
    <property type="molecule type" value="Genomic_DNA"/>
</dbReference>
<evidence type="ECO:0000313" key="3">
    <source>
        <dbReference type="Proteomes" id="UP000297851"/>
    </source>
</evidence>
<sequence length="276" mass="29645">MRIMTDLGWLDARIVSGPPRVAVLWHSMFTDSRSWNRVVEDLRESRTLVLVDGWSFGKSADLGQVVDDFIDRCVQGASAVVSQVQDELAPGPVDWLGSAWGGHVGLQLAAVQPDLVRSLITVSTPIPAASAAMRRQVKMLLPVYRAIGMRGPVRQGLLGGMLTDRTRQSDPEAIDALVAPMSRPNRGAIARTVHSGVLNRKDLAWAAALVTCPTLMIATDDRGEWSPSECAKITSAMKDARSAVLTGTRALPSLECPGELAALVIDFWAGAGSRNP</sequence>
<proteinExistence type="predicted"/>
<dbReference type="GO" id="GO:0016787">
    <property type="term" value="F:hydrolase activity"/>
    <property type="evidence" value="ECO:0007669"/>
    <property type="project" value="UniProtKB-KW"/>
</dbReference>
<evidence type="ECO:0000313" key="2">
    <source>
        <dbReference type="EMBL" id="TFD04831.1"/>
    </source>
</evidence>
<name>A0ABY2JIT0_9MICO</name>
<dbReference type="Pfam" id="PF12697">
    <property type="entry name" value="Abhydrolase_6"/>
    <property type="match status" value="1"/>
</dbReference>
<keyword evidence="2" id="KW-0378">Hydrolase</keyword>
<dbReference type="InterPro" id="IPR050266">
    <property type="entry name" value="AB_hydrolase_sf"/>
</dbReference>
<dbReference type="InterPro" id="IPR000073">
    <property type="entry name" value="AB_hydrolase_1"/>
</dbReference>
<accession>A0ABY2JIT0</accession>
<protein>
    <submittedName>
        <fullName evidence="2">Alpha/beta hydrolase</fullName>
    </submittedName>
</protein>
<feature type="domain" description="AB hydrolase-1" evidence="1">
    <location>
        <begin position="23"/>
        <end position="262"/>
    </location>
</feature>
<dbReference type="InterPro" id="IPR029058">
    <property type="entry name" value="AB_hydrolase_fold"/>
</dbReference>
<dbReference type="SUPFAM" id="SSF53474">
    <property type="entry name" value="alpha/beta-Hydrolases"/>
    <property type="match status" value="1"/>
</dbReference>
<dbReference type="Proteomes" id="UP000297851">
    <property type="component" value="Unassembled WGS sequence"/>
</dbReference>
<keyword evidence="3" id="KW-1185">Reference proteome</keyword>
<comment type="caution">
    <text evidence="2">The sequence shown here is derived from an EMBL/GenBank/DDBJ whole genome shotgun (WGS) entry which is preliminary data.</text>
</comment>
<evidence type="ECO:0000259" key="1">
    <source>
        <dbReference type="Pfam" id="PF12697"/>
    </source>
</evidence>
<reference evidence="2 3" key="1">
    <citation type="submission" date="2019-03" db="EMBL/GenBank/DDBJ databases">
        <title>Genomics of glacier-inhabiting Cryobacterium strains.</title>
        <authorList>
            <person name="Liu Q."/>
            <person name="Xin Y.-H."/>
        </authorList>
    </citation>
    <scope>NUCLEOTIDE SEQUENCE [LARGE SCALE GENOMIC DNA]</scope>
    <source>
        <strain evidence="2 3">TMT2-16</strain>
    </source>
</reference>
<organism evidence="2 3">
    <name type="scientific">Cryobacterium sandaracinum</name>
    <dbReference type="NCBI Taxonomy" id="1259247"/>
    <lineage>
        <taxon>Bacteria</taxon>
        <taxon>Bacillati</taxon>
        <taxon>Actinomycetota</taxon>
        <taxon>Actinomycetes</taxon>
        <taxon>Micrococcales</taxon>
        <taxon>Microbacteriaceae</taxon>
        <taxon>Cryobacterium</taxon>
    </lineage>
</organism>
<gene>
    <name evidence="2" type="ORF">E3T25_04765</name>
</gene>
<dbReference type="PANTHER" id="PTHR43798">
    <property type="entry name" value="MONOACYLGLYCEROL LIPASE"/>
    <property type="match status" value="1"/>
</dbReference>